<gene>
    <name evidence="2" type="ORF">Poly30_31950</name>
</gene>
<feature type="region of interest" description="Disordered" evidence="1">
    <location>
        <begin position="148"/>
        <end position="174"/>
    </location>
</feature>
<keyword evidence="3" id="KW-1185">Reference proteome</keyword>
<accession>A0A518EU87</accession>
<dbReference type="EMBL" id="CP036434">
    <property type="protein sequence ID" value="QDV07667.1"/>
    <property type="molecule type" value="Genomic_DNA"/>
</dbReference>
<evidence type="ECO:0000313" key="2">
    <source>
        <dbReference type="EMBL" id="QDV07667.1"/>
    </source>
</evidence>
<sequence length="520" mass="54680">MIPPDASAFDRSATRTRLVTRTLLGALWILSVTLLPPILGLEWSQASGPFGPALLGALCALAWPALSVRPEPFEDPAPLHRLASFLFPLAALAPALLLSPPSSPLPLACLLLLPLAALIQTTQASRNPGYALLFLTVTLSSPFTALTSPRVSDTNGPGPSVPHKSLSETDTNGPGPFVSVSGRMALGRAWAVVVSAEGARDGGGALDGFAPLLVFGESLAGEKREVRAWMVGPERIDDWDVFARGVPARPLDQADAFEAPRWAIRTGPALEKGGHRLPLPGVLVALIGLVGCAAIQRAATVGAGSRIFGLLLVGAGSSAGVLWLANVPSEGVRFPGADVLEGRRLADGSTEWIRVQRRFGAFEWVGEALEEAFSGEVVVGGEQGIARTERDLRPGFEAARIIAAEPDAAIDWRRAHGAGLRILLPVVNTWGAFDACWERTGGGEWREIGPWGIGQPLPDRVATPLAPGDAGTVSQAEMPGWCASGLPQGVSVFVGRLSRQGDGTPEDHPVTWVRLLGFRP</sequence>
<name>A0A518EU87_9BACT</name>
<protein>
    <submittedName>
        <fullName evidence="2">Uncharacterized protein</fullName>
    </submittedName>
</protein>
<dbReference type="AlphaFoldDB" id="A0A518EU87"/>
<feature type="compositionally biased region" description="Polar residues" evidence="1">
    <location>
        <begin position="148"/>
        <end position="157"/>
    </location>
</feature>
<dbReference type="Proteomes" id="UP000320390">
    <property type="component" value="Chromosome"/>
</dbReference>
<proteinExistence type="predicted"/>
<evidence type="ECO:0000256" key="1">
    <source>
        <dbReference type="SAM" id="MobiDB-lite"/>
    </source>
</evidence>
<evidence type="ECO:0000313" key="3">
    <source>
        <dbReference type="Proteomes" id="UP000320390"/>
    </source>
</evidence>
<reference evidence="2 3" key="1">
    <citation type="submission" date="2019-02" db="EMBL/GenBank/DDBJ databases">
        <title>Deep-cultivation of Planctomycetes and their phenomic and genomic characterization uncovers novel biology.</title>
        <authorList>
            <person name="Wiegand S."/>
            <person name="Jogler M."/>
            <person name="Boedeker C."/>
            <person name="Pinto D."/>
            <person name="Vollmers J."/>
            <person name="Rivas-Marin E."/>
            <person name="Kohn T."/>
            <person name="Peeters S.H."/>
            <person name="Heuer A."/>
            <person name="Rast P."/>
            <person name="Oberbeckmann S."/>
            <person name="Bunk B."/>
            <person name="Jeske O."/>
            <person name="Meyerdierks A."/>
            <person name="Storesund J.E."/>
            <person name="Kallscheuer N."/>
            <person name="Luecker S."/>
            <person name="Lage O.M."/>
            <person name="Pohl T."/>
            <person name="Merkel B.J."/>
            <person name="Hornburger P."/>
            <person name="Mueller R.-W."/>
            <person name="Bruemmer F."/>
            <person name="Labrenz M."/>
            <person name="Spormann A.M."/>
            <person name="Op den Camp H."/>
            <person name="Overmann J."/>
            <person name="Amann R."/>
            <person name="Jetten M.S.M."/>
            <person name="Mascher T."/>
            <person name="Medema M.H."/>
            <person name="Devos D.P."/>
            <person name="Kaster A.-K."/>
            <person name="Ovreas L."/>
            <person name="Rohde M."/>
            <person name="Galperin M.Y."/>
            <person name="Jogler C."/>
        </authorList>
    </citation>
    <scope>NUCLEOTIDE SEQUENCE [LARGE SCALE GENOMIC DNA]</scope>
    <source>
        <strain evidence="2 3">Poly30</strain>
    </source>
</reference>
<organism evidence="2 3">
    <name type="scientific">Saltatorellus ferox</name>
    <dbReference type="NCBI Taxonomy" id="2528018"/>
    <lineage>
        <taxon>Bacteria</taxon>
        <taxon>Pseudomonadati</taxon>
        <taxon>Planctomycetota</taxon>
        <taxon>Planctomycetia</taxon>
        <taxon>Planctomycetia incertae sedis</taxon>
        <taxon>Saltatorellus</taxon>
    </lineage>
</organism>